<dbReference type="PRINTS" id="PR00765">
    <property type="entry name" value="CRBOXYPTASEA"/>
</dbReference>
<dbReference type="PANTHER" id="PTHR11705:SF119">
    <property type="entry name" value="OS02G0119300 PROTEIN"/>
    <property type="match status" value="1"/>
</dbReference>
<gene>
    <name evidence="7" type="ORF">SAMN05421553_1187</name>
</gene>
<keyword evidence="3" id="KW-0479">Metal-binding</keyword>
<evidence type="ECO:0000256" key="5">
    <source>
        <dbReference type="PROSITE-ProRule" id="PRU01379"/>
    </source>
</evidence>
<dbReference type="Pfam" id="PF00246">
    <property type="entry name" value="Peptidase_M14"/>
    <property type="match status" value="1"/>
</dbReference>
<accession>A0A1H4U531</accession>
<comment type="cofactor">
    <cofactor evidence="1">
        <name>Zn(2+)</name>
        <dbReference type="ChEBI" id="CHEBI:29105"/>
    </cofactor>
</comment>
<dbReference type="PANTHER" id="PTHR11705">
    <property type="entry name" value="PROTEASE FAMILY M14 CARBOXYPEPTIDASE A,B"/>
    <property type="match status" value="1"/>
</dbReference>
<keyword evidence="8" id="KW-1185">Reference proteome</keyword>
<evidence type="ECO:0000256" key="2">
    <source>
        <dbReference type="ARBA" id="ARBA00005988"/>
    </source>
</evidence>
<keyword evidence="7" id="KW-0121">Carboxypeptidase</keyword>
<evidence type="ECO:0000256" key="4">
    <source>
        <dbReference type="ARBA" id="ARBA00022833"/>
    </source>
</evidence>
<evidence type="ECO:0000313" key="8">
    <source>
        <dbReference type="Proteomes" id="UP000242849"/>
    </source>
</evidence>
<keyword evidence="7" id="KW-0645">Protease</keyword>
<keyword evidence="7" id="KW-0378">Hydrolase</keyword>
<dbReference type="STRING" id="53406.SAMN05421553_1187"/>
<dbReference type="Proteomes" id="UP000242849">
    <property type="component" value="Unassembled WGS sequence"/>
</dbReference>
<evidence type="ECO:0000256" key="1">
    <source>
        <dbReference type="ARBA" id="ARBA00001947"/>
    </source>
</evidence>
<dbReference type="SUPFAM" id="SSF53187">
    <property type="entry name" value="Zn-dependent exopeptidases"/>
    <property type="match status" value="1"/>
</dbReference>
<dbReference type="GO" id="GO:0008270">
    <property type="term" value="F:zinc ion binding"/>
    <property type="evidence" value="ECO:0007669"/>
    <property type="project" value="InterPro"/>
</dbReference>
<dbReference type="GO" id="GO:0004181">
    <property type="term" value="F:metallocarboxypeptidase activity"/>
    <property type="evidence" value="ECO:0007669"/>
    <property type="project" value="InterPro"/>
</dbReference>
<dbReference type="GO" id="GO:0005615">
    <property type="term" value="C:extracellular space"/>
    <property type="evidence" value="ECO:0007669"/>
    <property type="project" value="TreeGrafter"/>
</dbReference>
<dbReference type="EMBL" id="FNSC01000001">
    <property type="protein sequence ID" value="SEC63845.1"/>
    <property type="molecule type" value="Genomic_DNA"/>
</dbReference>
<dbReference type="Pfam" id="PF20009">
    <property type="entry name" value="GEVED"/>
    <property type="match status" value="1"/>
</dbReference>
<evidence type="ECO:0000313" key="7">
    <source>
        <dbReference type="EMBL" id="SEC63845.1"/>
    </source>
</evidence>
<dbReference type="GO" id="GO:0006508">
    <property type="term" value="P:proteolysis"/>
    <property type="evidence" value="ECO:0007669"/>
    <property type="project" value="InterPro"/>
</dbReference>
<dbReference type="PROSITE" id="PS00133">
    <property type="entry name" value="CARBOXYPEPT_ZN_2"/>
    <property type="match status" value="1"/>
</dbReference>
<dbReference type="Gene3D" id="3.40.630.10">
    <property type="entry name" value="Zn peptidases"/>
    <property type="match status" value="1"/>
</dbReference>
<name>A0A1H4U531_PSEAG</name>
<evidence type="ECO:0000259" key="6">
    <source>
        <dbReference type="PROSITE" id="PS52035"/>
    </source>
</evidence>
<dbReference type="InterPro" id="IPR057247">
    <property type="entry name" value="CARBOXYPEPT_ZN_2"/>
</dbReference>
<keyword evidence="4" id="KW-0862">Zinc</keyword>
<dbReference type="SMART" id="SM00631">
    <property type="entry name" value="Zn_pept"/>
    <property type="match status" value="1"/>
</dbReference>
<comment type="caution">
    <text evidence="5">Lacks conserved residue(s) required for the propagation of feature annotation.</text>
</comment>
<reference evidence="8" key="1">
    <citation type="submission" date="2016-10" db="EMBL/GenBank/DDBJ databases">
        <authorList>
            <person name="Varghese N."/>
            <person name="Submissions S."/>
        </authorList>
    </citation>
    <scope>NUCLEOTIDE SEQUENCE [LARGE SCALE GENOMIC DNA]</scope>
    <source>
        <strain evidence="8">DSM 12111</strain>
    </source>
</reference>
<comment type="similarity">
    <text evidence="2 5">Belongs to the peptidase M14 family.</text>
</comment>
<organism evidence="7 8">
    <name type="scientific">Pseudomonas anguilliseptica</name>
    <dbReference type="NCBI Taxonomy" id="53406"/>
    <lineage>
        <taxon>Bacteria</taxon>
        <taxon>Pseudomonadati</taxon>
        <taxon>Pseudomonadota</taxon>
        <taxon>Gammaproteobacteria</taxon>
        <taxon>Pseudomonadales</taxon>
        <taxon>Pseudomonadaceae</taxon>
        <taxon>Pseudomonas</taxon>
    </lineage>
</organism>
<dbReference type="InterPro" id="IPR045474">
    <property type="entry name" value="GEVED"/>
</dbReference>
<dbReference type="InterPro" id="IPR000834">
    <property type="entry name" value="Peptidase_M14"/>
</dbReference>
<feature type="domain" description="Peptidase M14" evidence="6">
    <location>
        <begin position="115"/>
        <end position="436"/>
    </location>
</feature>
<dbReference type="PROSITE" id="PS52035">
    <property type="entry name" value="PEPTIDASE_M14"/>
    <property type="match status" value="1"/>
</dbReference>
<dbReference type="AlphaFoldDB" id="A0A1H4U531"/>
<protein>
    <submittedName>
        <fullName evidence="7">Zinc carboxypeptidase</fullName>
    </submittedName>
</protein>
<evidence type="ECO:0000256" key="3">
    <source>
        <dbReference type="ARBA" id="ARBA00022723"/>
    </source>
</evidence>
<sequence length="649" mass="69872">MIDLPLSKSAGLKSARNTWLLQTIPNEDIARKAAISFHGQLLESHYKQGYLIMELTEEEQEKLTAFGFTFAPATEFIAKRNEVLTQIQNRLQQRSLKSATAMSDASLASIPGYACYETLESTYSVASGMASQFPGIAEWLLVGQTWEKLNGQGGHDIGVLKLTNKAITGNKPKLFINSAIHAREYTTAPLVLDFARWLVNGYGTDADATWILDHHEVHLMLQTNPDGRKKAETGLSWRKNANQNYCGANSNSRGADLNRNFTFGWNSTNGQGSSGSACNDTYRGPSAGSEPEIQTLEAYVRSLWPDRRGPGKNDAAPSDISGIHLDIHSYSELVLWPWGDTSQAAPNGTALQTLGRKFALFNGYSPQQSIGLYPTDGTPGGPDISNLALSGNASSGVPAGTLVTLSATASDLRFSTRNGTEPTQNVTAAEYYIDKAPWESGAQAMPLQPLDGSFNGKTEGLTGSIATTGLQPGKHTAYVRARDASGTWGAVSAAFLVIGSGTPQPNYCSAASGNANDEWISQVSFGSFTRSSAASTYSDFTEPRIGQVVNLQRGSNSLRLTPQFAGTAYNEYWKVWIDLNKDGDVTDAGEELFTSARALRTVVNGNLVIPAGAATGKTRLRVAMRYNTAPVPCGTFNYGEVEDYTVNIE</sequence>
<proteinExistence type="inferred from homology"/>